<dbReference type="RefSeq" id="WP_239007195.1">
    <property type="nucleotide sequence ID" value="NZ_CABVPN010000004.1"/>
</dbReference>
<evidence type="ECO:0000313" key="4">
    <source>
        <dbReference type="Proteomes" id="UP000494125"/>
    </source>
</evidence>
<dbReference type="EMBL" id="CABVPN010000004">
    <property type="protein sequence ID" value="VWB24903.1"/>
    <property type="molecule type" value="Genomic_DNA"/>
</dbReference>
<dbReference type="PANTHER" id="PTHR30629:SF2">
    <property type="entry name" value="PROPHAGE INTEGRASE INTS-RELATED"/>
    <property type="match status" value="1"/>
</dbReference>
<accession>A0A6P2I6J9</accession>
<organism evidence="3 4">
    <name type="scientific">Burkholderia diffusa</name>
    <dbReference type="NCBI Taxonomy" id="488732"/>
    <lineage>
        <taxon>Bacteria</taxon>
        <taxon>Pseudomonadati</taxon>
        <taxon>Pseudomonadota</taxon>
        <taxon>Betaproteobacteria</taxon>
        <taxon>Burkholderiales</taxon>
        <taxon>Burkholderiaceae</taxon>
        <taxon>Burkholderia</taxon>
        <taxon>Burkholderia cepacia complex</taxon>
    </lineage>
</organism>
<dbReference type="PANTHER" id="PTHR30629">
    <property type="entry name" value="PROPHAGE INTEGRASE"/>
    <property type="match status" value="1"/>
</dbReference>
<dbReference type="SUPFAM" id="SSF56349">
    <property type="entry name" value="DNA breaking-rejoining enzymes"/>
    <property type="match status" value="1"/>
</dbReference>
<name>A0A6P2I6J9_9BURK</name>
<evidence type="ECO:0000256" key="1">
    <source>
        <dbReference type="ARBA" id="ARBA00008857"/>
    </source>
</evidence>
<dbReference type="InterPro" id="IPR011010">
    <property type="entry name" value="DNA_brk_join_enz"/>
</dbReference>
<comment type="similarity">
    <text evidence="1">Belongs to the 'phage' integrase family.</text>
</comment>
<proteinExistence type="inferred from homology"/>
<dbReference type="AlphaFoldDB" id="A0A6P2I6J9"/>
<reference evidence="3 4" key="1">
    <citation type="submission" date="2019-09" db="EMBL/GenBank/DDBJ databases">
        <authorList>
            <person name="Depoorter E."/>
        </authorList>
    </citation>
    <scope>NUCLEOTIDE SEQUENCE [LARGE SCALE GENOMIC DNA]</scope>
    <source>
        <strain evidence="3">LMG 24065</strain>
    </source>
</reference>
<protein>
    <submittedName>
        <fullName evidence="3">Phage integrase family site specific recombinase</fullName>
    </submittedName>
</protein>
<dbReference type="GO" id="GO:0015074">
    <property type="term" value="P:DNA integration"/>
    <property type="evidence" value="ECO:0007669"/>
    <property type="project" value="UniProtKB-KW"/>
</dbReference>
<dbReference type="GeneID" id="93026095"/>
<gene>
    <name evidence="3" type="ORF">BDI24065_01018</name>
</gene>
<keyword evidence="2" id="KW-0229">DNA integration</keyword>
<sequence length="82" mass="9395">MKVSLQAQEISAFTIHDLRRSASKLLHEQRWEADGVEKALNHTIGGVRDVYNRAEYVDQRRKMLQAWLGYIDGLASARNLVV</sequence>
<dbReference type="Proteomes" id="UP000494125">
    <property type="component" value="Unassembled WGS sequence"/>
</dbReference>
<keyword evidence="4" id="KW-1185">Reference proteome</keyword>
<evidence type="ECO:0000256" key="2">
    <source>
        <dbReference type="ARBA" id="ARBA00022908"/>
    </source>
</evidence>
<dbReference type="GO" id="GO:0003677">
    <property type="term" value="F:DNA binding"/>
    <property type="evidence" value="ECO:0007669"/>
    <property type="project" value="InterPro"/>
</dbReference>
<evidence type="ECO:0000313" key="3">
    <source>
        <dbReference type="EMBL" id="VWB24903.1"/>
    </source>
</evidence>
<dbReference type="InterPro" id="IPR050808">
    <property type="entry name" value="Phage_Integrase"/>
</dbReference>